<keyword evidence="1" id="KW-1133">Transmembrane helix</keyword>
<dbReference type="RefSeq" id="WP_086348291.1">
    <property type="nucleotide sequence ID" value="NZ_CP147247.1"/>
</dbReference>
<evidence type="ECO:0000313" key="4">
    <source>
        <dbReference type="Proteomes" id="UP000195141"/>
    </source>
</evidence>
<feature type="transmembrane region" description="Helical" evidence="1">
    <location>
        <begin position="345"/>
        <end position="370"/>
    </location>
</feature>
<accession>A0A242KE17</accession>
<keyword evidence="1" id="KW-0472">Membrane</keyword>
<evidence type="ECO:0000313" key="2">
    <source>
        <dbReference type="EMBL" id="OTP19414.1"/>
    </source>
</evidence>
<dbReference type="Proteomes" id="UP000195141">
    <property type="component" value="Chromosome"/>
</dbReference>
<evidence type="ECO:0000313" key="3">
    <source>
        <dbReference type="EMBL" id="WYJ89496.1"/>
    </source>
</evidence>
<feature type="transmembrane region" description="Helical" evidence="1">
    <location>
        <begin position="300"/>
        <end position="325"/>
    </location>
</feature>
<organism evidence="2">
    <name type="scientific">Candidatus Enterococcus clewellii</name>
    <dbReference type="NCBI Taxonomy" id="1834193"/>
    <lineage>
        <taxon>Bacteria</taxon>
        <taxon>Bacillati</taxon>
        <taxon>Bacillota</taxon>
        <taxon>Bacilli</taxon>
        <taxon>Lactobacillales</taxon>
        <taxon>Enterococcaceae</taxon>
        <taxon>Enterococcus</taxon>
    </lineage>
</organism>
<feature type="transmembrane region" description="Helical" evidence="1">
    <location>
        <begin position="508"/>
        <end position="528"/>
    </location>
</feature>
<feature type="transmembrane region" description="Helical" evidence="1">
    <location>
        <begin position="87"/>
        <end position="107"/>
    </location>
</feature>
<keyword evidence="1 2" id="KW-0812">Transmembrane</keyword>
<dbReference type="AlphaFoldDB" id="A0A242KE17"/>
<feature type="transmembrane region" description="Helical" evidence="1">
    <location>
        <begin position="391"/>
        <end position="420"/>
    </location>
</feature>
<feature type="transmembrane region" description="Helical" evidence="1">
    <location>
        <begin position="440"/>
        <end position="458"/>
    </location>
</feature>
<feature type="transmembrane region" description="Helical" evidence="1">
    <location>
        <begin position="23"/>
        <end position="41"/>
    </location>
</feature>
<proteinExistence type="predicted"/>
<feature type="transmembrane region" description="Helical" evidence="1">
    <location>
        <begin position="192"/>
        <end position="210"/>
    </location>
</feature>
<reference evidence="2" key="1">
    <citation type="submission" date="2017-05" db="EMBL/GenBank/DDBJ databases">
        <title>The Genome Sequence of Enterococcus sp. 9E7_DIV0242.</title>
        <authorList>
            <consortium name="The Broad Institute Genomics Platform"/>
            <consortium name="The Broad Institute Genomic Center for Infectious Diseases"/>
            <person name="Earl A."/>
            <person name="Manson A."/>
            <person name="Schwartman J."/>
            <person name="Gilmore M."/>
            <person name="Abouelleil A."/>
            <person name="Cao P."/>
            <person name="Chapman S."/>
            <person name="Cusick C."/>
            <person name="Shea T."/>
            <person name="Young S."/>
            <person name="Neafsey D."/>
            <person name="Nusbaum C."/>
            <person name="Birren B."/>
        </authorList>
    </citation>
    <scope>NUCLEOTIDE SEQUENCE [LARGE SCALE GENOMIC DNA]</scope>
    <source>
        <strain evidence="2">9E7_DIV0242</strain>
    </source>
</reference>
<feature type="transmembrane region" description="Helical" evidence="1">
    <location>
        <begin position="465"/>
        <end position="488"/>
    </location>
</feature>
<protein>
    <submittedName>
        <fullName evidence="3">ABC-2 type transport system permease</fullName>
    </submittedName>
    <submittedName>
        <fullName evidence="2">Tetronasin resistance transmembrane protein</fullName>
    </submittedName>
</protein>
<reference evidence="3" key="3">
    <citation type="submission" date="2024-03" db="EMBL/GenBank/DDBJ databases">
        <title>The Genome Sequence of Enterococcus sp. DIV0242b.</title>
        <authorList>
            <consortium name="The Broad Institute Genomics Platform"/>
            <consortium name="The Broad Institute Microbial Omics Core"/>
            <consortium name="The Broad Institute Genomic Center for Infectious Diseases"/>
            <person name="Earl A."/>
            <person name="Manson A."/>
            <person name="Gilmore M."/>
            <person name="Schwartman J."/>
            <person name="Shea T."/>
            <person name="Abouelleil A."/>
            <person name="Cao P."/>
            <person name="Chapman S."/>
            <person name="Cusick C."/>
            <person name="Young S."/>
            <person name="Neafsey D."/>
            <person name="Nusbaum C."/>
            <person name="Birren B."/>
        </authorList>
    </citation>
    <scope>NUCLEOTIDE SEQUENCE</scope>
    <source>
        <strain evidence="3">9E7_DIV0242</strain>
    </source>
</reference>
<feature type="transmembrane region" description="Helical" evidence="1">
    <location>
        <begin position="128"/>
        <end position="152"/>
    </location>
</feature>
<reference evidence="3" key="2">
    <citation type="submission" date="2017-05" db="EMBL/GenBank/DDBJ databases">
        <authorList>
            <consortium name="The Broad Institute Genomics Platform"/>
            <consortium name="The Broad Institute Genomic Center for Infectious Diseases"/>
            <person name="Earl A."/>
            <person name="Manson A."/>
            <person name="Schwartman J."/>
            <person name="Gilmore M."/>
            <person name="Abouelleil A."/>
            <person name="Cao P."/>
            <person name="Chapman S."/>
            <person name="Cusick C."/>
            <person name="Shea T."/>
            <person name="Young S."/>
            <person name="Neafsey D."/>
            <person name="Nusbaum C."/>
            <person name="Birren B."/>
        </authorList>
    </citation>
    <scope>NUCLEOTIDE SEQUENCE</scope>
    <source>
        <strain evidence="3">9E7_DIV0242</strain>
    </source>
</reference>
<gene>
    <name evidence="3" type="ORF">A5888_001218</name>
    <name evidence="2" type="ORF">A5888_001231</name>
</gene>
<dbReference type="EMBL" id="CP147247">
    <property type="protein sequence ID" value="WYJ89496.1"/>
    <property type="molecule type" value="Genomic_DNA"/>
</dbReference>
<feature type="transmembrane region" description="Helical" evidence="1">
    <location>
        <begin position="164"/>
        <end position="185"/>
    </location>
</feature>
<evidence type="ECO:0000256" key="1">
    <source>
        <dbReference type="SAM" id="Phobius"/>
    </source>
</evidence>
<dbReference type="EMBL" id="NGMM01000001">
    <property type="protein sequence ID" value="OTP19414.1"/>
    <property type="molecule type" value="Genomic_DNA"/>
</dbReference>
<sequence>MNEKFARWGVLFIQYVKRDWKKIIVWILGLGLFSGAFVPAFEEIGKGQGLLGMFETMQNPAMISMVGPTPITSGADYTLGAMYAQEMLLFCGLFAMIVSALHVVSHTRKEEELGLTELVRSFRVGRQANSLAVVTEITVINVLLGLFIGGIMTSFGVKTIDAQGAFLFGASIAMAGIVGGVLALVMAQLMSTSTGATGATLGLVGLLYIARVGTDVSNAELSIINPMGWIYLTHPFTKNDWMPLLFAVIFSGVLLLISFILEGHRDMGAGYLPEREGRATARKSLLSVPGLIFKLNKGVIIGWLVAFVIMGAAYGSIYGDMQVFLGSNELMKQMFTQSGVSIEESFTGTIMMVMIGLVTILPIAVINKLFAEEIRLHLSQLYATKVTRAQLYWTTVVLAILTGVVGIGLASAGLGGAAIAAMENKSTMDLLDFLAAGYNILPSVLFYIGLAALVLGWLPKLGKAVYAYLGYSFALNYFGGILDLPDWFAKTAIQSWIPRMPMEEFDGIVFVVITVISIGLMFIGYLGYKRRDLVEGA</sequence>
<dbReference type="OrthoDB" id="2014935at2"/>
<name>A0A242KE17_9ENTE</name>
<feature type="transmembrane region" description="Helical" evidence="1">
    <location>
        <begin position="241"/>
        <end position="261"/>
    </location>
</feature>
<keyword evidence="4" id="KW-1185">Reference proteome</keyword>